<gene>
    <name evidence="1" type="ORF">NNIBIDOC_00184</name>
</gene>
<proteinExistence type="predicted"/>
<accession>A0A482ETH9</accession>
<dbReference type="EMBL" id="MK356558">
    <property type="protein sequence ID" value="QBM91513.1"/>
    <property type="molecule type" value="Genomic_DNA"/>
</dbReference>
<reference evidence="1" key="1">
    <citation type="submission" date="2019-01" db="EMBL/GenBank/DDBJ databases">
        <title>Salmonella strain 1423 plasmid sequences.</title>
        <authorList>
            <person name="Chen K."/>
            <person name="Chen S."/>
        </authorList>
    </citation>
    <scope>NUCLEOTIDE SEQUENCE</scope>
    <source>
        <strain evidence="1">Sa1423</strain>
        <plasmid evidence="1">pSa1423-160k</plasmid>
    </source>
</reference>
<name>A0A482ETH9_SALSP</name>
<organism evidence="1">
    <name type="scientific">Salmonella sp</name>
    <dbReference type="NCBI Taxonomy" id="599"/>
    <lineage>
        <taxon>Bacteria</taxon>
        <taxon>Pseudomonadati</taxon>
        <taxon>Pseudomonadota</taxon>
        <taxon>Gammaproteobacteria</taxon>
        <taxon>Enterobacterales</taxon>
        <taxon>Enterobacteriaceae</taxon>
        <taxon>Salmonella</taxon>
    </lineage>
</organism>
<keyword evidence="1" id="KW-0614">Plasmid</keyword>
<sequence>MRRIPARPPVGVSSRALVTLASLPGFRSTRNGPRVFLQLHRCRFRLTTIDKHYAMLNMLLSHCGLSRHFRMIKVFLWLCGVSGAKLQRKRRTNRPLYRCDGDDLKLLDVLLSKVRTAGDLRNRAFLFVAYANTLMRRKSRVFV</sequence>
<geneLocation type="plasmid" evidence="1">
    <name>pSa1423-160k</name>
</geneLocation>
<dbReference type="AlphaFoldDB" id="A0A482ETH9"/>
<protein>
    <submittedName>
        <fullName evidence="1">Uncharacterized protein</fullName>
    </submittedName>
</protein>
<evidence type="ECO:0000313" key="1">
    <source>
        <dbReference type="EMBL" id="QBM91513.1"/>
    </source>
</evidence>